<keyword evidence="1" id="KW-0812">Transmembrane</keyword>
<keyword evidence="4" id="KW-1185">Reference proteome</keyword>
<dbReference type="InterPro" id="IPR025007">
    <property type="entry name" value="DUF3899"/>
</dbReference>
<dbReference type="RefSeq" id="WP_256944850.1">
    <property type="nucleotide sequence ID" value="NZ_JANHNZ010000003.1"/>
</dbReference>
<evidence type="ECO:0000313" key="3">
    <source>
        <dbReference type="EMBL" id="MCQ9209738.1"/>
    </source>
</evidence>
<sequence>MTNKLKEVLLISSSTCILVLLYHFLAFSSLNKTQIADTLFLAALFFLILGLILFVLSSGFFDFFHYSSLYLTALLRKKEPKTKAFNPNKGLSSGFGKRYQIFLFTSLILAGISIALSFL</sequence>
<accession>A0ABT1WMJ7</accession>
<reference evidence="3" key="3">
    <citation type="journal article" date="2023" name="Microbiol. Resour. Announc.">
        <title>Draft Genome Sequence of Granulicatella sp. Strain S8, Isolated from a Marine Fish, Seriola quinqueradiata.</title>
        <authorList>
            <person name="Lee M."/>
            <person name="Farooq A."/>
            <person name="Jeong J.B."/>
            <person name="Jung M.Y."/>
        </authorList>
    </citation>
    <scope>NUCLEOTIDE SEQUENCE</scope>
    <source>
        <strain evidence="3">S8</strain>
    </source>
</reference>
<protein>
    <submittedName>
        <fullName evidence="3">DUF3899 domain-containing protein</fullName>
    </submittedName>
</protein>
<dbReference type="EMBL" id="JANHNZ010000003">
    <property type="protein sequence ID" value="MCQ9209738.1"/>
    <property type="molecule type" value="Genomic_DNA"/>
</dbReference>
<organism evidence="3 4">
    <name type="scientific">Granulicatella seriolae</name>
    <dbReference type="NCBI Taxonomy" id="2967226"/>
    <lineage>
        <taxon>Bacteria</taxon>
        <taxon>Bacillati</taxon>
        <taxon>Bacillota</taxon>
        <taxon>Bacilli</taxon>
        <taxon>Lactobacillales</taxon>
        <taxon>Carnobacteriaceae</taxon>
        <taxon>Granulicatella</taxon>
    </lineage>
</organism>
<evidence type="ECO:0000259" key="2">
    <source>
        <dbReference type="Pfam" id="PF13038"/>
    </source>
</evidence>
<proteinExistence type="predicted"/>
<reference evidence="3" key="2">
    <citation type="journal article" date="2023" name="Curr. Microbiol.">
        <title>Granulicatella seriolae sp. nov., a Novel Facultative Anaerobe Isolated from Yellowtail Marine Fish.</title>
        <authorList>
            <person name="Lee M."/>
            <person name="Choi Y.J."/>
            <person name="Farooq A."/>
            <person name="Jeong J.B."/>
            <person name="Jung M.Y."/>
        </authorList>
    </citation>
    <scope>NUCLEOTIDE SEQUENCE</scope>
    <source>
        <strain evidence="3">S8</strain>
    </source>
</reference>
<feature type="transmembrane region" description="Helical" evidence="1">
    <location>
        <begin position="7"/>
        <end position="27"/>
    </location>
</feature>
<comment type="caution">
    <text evidence="3">The sequence shown here is derived from an EMBL/GenBank/DDBJ whole genome shotgun (WGS) entry which is preliminary data.</text>
</comment>
<gene>
    <name evidence="3" type="ORF">NPA36_04160</name>
</gene>
<dbReference type="Proteomes" id="UP001059480">
    <property type="component" value="Unassembled WGS sequence"/>
</dbReference>
<evidence type="ECO:0000313" key="4">
    <source>
        <dbReference type="Proteomes" id="UP001059480"/>
    </source>
</evidence>
<reference evidence="3" key="1">
    <citation type="submission" date="2022-07" db="EMBL/GenBank/DDBJ databases">
        <authorList>
            <person name="Jung M.-Y."/>
            <person name="Lee M."/>
        </authorList>
    </citation>
    <scope>NUCLEOTIDE SEQUENCE</scope>
    <source>
        <strain evidence="3">S8</strain>
    </source>
</reference>
<feature type="domain" description="DUF3899" evidence="2">
    <location>
        <begin position="37"/>
        <end position="117"/>
    </location>
</feature>
<evidence type="ECO:0000256" key="1">
    <source>
        <dbReference type="SAM" id="Phobius"/>
    </source>
</evidence>
<feature type="transmembrane region" description="Helical" evidence="1">
    <location>
        <begin position="99"/>
        <end position="118"/>
    </location>
</feature>
<feature type="transmembrane region" description="Helical" evidence="1">
    <location>
        <begin position="39"/>
        <end position="61"/>
    </location>
</feature>
<keyword evidence="1" id="KW-0472">Membrane</keyword>
<dbReference type="Pfam" id="PF13038">
    <property type="entry name" value="DUF3899"/>
    <property type="match status" value="1"/>
</dbReference>
<name>A0ABT1WMJ7_9LACT</name>
<keyword evidence="1" id="KW-1133">Transmembrane helix</keyword>